<comment type="caution">
    <text evidence="1">The sequence shown here is derived from an EMBL/GenBank/DDBJ whole genome shotgun (WGS) entry which is preliminary data.</text>
</comment>
<reference evidence="1" key="1">
    <citation type="submission" date="2019-10" db="EMBL/GenBank/DDBJ databases">
        <title>Conservation and host-specific expression of non-tandemly repeated heterogenous ribosome RNA gene in arbuscular mycorrhizal fungi.</title>
        <authorList>
            <person name="Maeda T."/>
            <person name="Kobayashi Y."/>
            <person name="Nakagawa T."/>
            <person name="Ezawa T."/>
            <person name="Yamaguchi K."/>
            <person name="Bino T."/>
            <person name="Nishimoto Y."/>
            <person name="Shigenobu S."/>
            <person name="Kawaguchi M."/>
        </authorList>
    </citation>
    <scope>NUCLEOTIDE SEQUENCE</scope>
    <source>
        <strain evidence="1">HR1</strain>
    </source>
</reference>
<evidence type="ECO:0000313" key="2">
    <source>
        <dbReference type="Proteomes" id="UP000615446"/>
    </source>
</evidence>
<dbReference type="EMBL" id="BLAL01000223">
    <property type="protein sequence ID" value="GES93198.1"/>
    <property type="molecule type" value="Genomic_DNA"/>
</dbReference>
<dbReference type="Proteomes" id="UP000615446">
    <property type="component" value="Unassembled WGS sequence"/>
</dbReference>
<organism evidence="1 2">
    <name type="scientific">Rhizophagus clarus</name>
    <dbReference type="NCBI Taxonomy" id="94130"/>
    <lineage>
        <taxon>Eukaryota</taxon>
        <taxon>Fungi</taxon>
        <taxon>Fungi incertae sedis</taxon>
        <taxon>Mucoromycota</taxon>
        <taxon>Glomeromycotina</taxon>
        <taxon>Glomeromycetes</taxon>
        <taxon>Glomerales</taxon>
        <taxon>Glomeraceae</taxon>
        <taxon>Rhizophagus</taxon>
    </lineage>
</organism>
<accession>A0A8H3QUZ9</accession>
<proteinExistence type="predicted"/>
<dbReference type="AlphaFoldDB" id="A0A8H3QUZ9"/>
<sequence length="118" mass="13694">MSLTSFLQLGEFDFCNEWNPLYPLPQHEFWEDIFHNTKSSLKKISFMVDSSGSERYFMINEILLLFNHCKQFKEFSFSGDDFDANESLIKLGILVPTALRSLTIKDGHIGGWTLPKDH</sequence>
<protein>
    <submittedName>
        <fullName evidence="1">Uncharacterized protein</fullName>
    </submittedName>
</protein>
<gene>
    <name evidence="1" type="ORF">RCL2_001995400</name>
</gene>
<dbReference type="OrthoDB" id="2365211at2759"/>
<evidence type="ECO:0000313" key="1">
    <source>
        <dbReference type="EMBL" id="GES93198.1"/>
    </source>
</evidence>
<name>A0A8H3QUZ9_9GLOM</name>